<sequence length="126" mass="15215">MDRQTRRKLVKTAVEKRRRERINNCLEQIRKLVLTAAGQRPEDQETMEKAEILELAVQHLTGYVKRISKDMEVRRHMYVNCQPYGQVYNANYRPPLSDIRNTKRKLSYGNEENKENIENERVWRPW</sequence>
<keyword evidence="2" id="KW-0805">Transcription regulation</keyword>
<dbReference type="PANTHER" id="PTHR10985">
    <property type="entry name" value="BASIC HELIX-LOOP-HELIX TRANSCRIPTION FACTOR, HES-RELATED"/>
    <property type="match status" value="1"/>
</dbReference>
<dbReference type="Gene3D" id="4.10.280.10">
    <property type="entry name" value="Helix-loop-helix DNA-binding domain"/>
    <property type="match status" value="1"/>
</dbReference>
<organism evidence="6 7">
    <name type="scientific">Dimorphilus gyrociliatus</name>
    <dbReference type="NCBI Taxonomy" id="2664684"/>
    <lineage>
        <taxon>Eukaryota</taxon>
        <taxon>Metazoa</taxon>
        <taxon>Spiralia</taxon>
        <taxon>Lophotrochozoa</taxon>
        <taxon>Annelida</taxon>
        <taxon>Polychaeta</taxon>
        <taxon>Polychaeta incertae sedis</taxon>
        <taxon>Dinophilidae</taxon>
        <taxon>Dimorphilus</taxon>
    </lineage>
</organism>
<evidence type="ECO:0000256" key="1">
    <source>
        <dbReference type="ARBA" id="ARBA00004123"/>
    </source>
</evidence>
<dbReference type="InterPro" id="IPR036638">
    <property type="entry name" value="HLH_DNA-bd_sf"/>
</dbReference>
<keyword evidence="7" id="KW-1185">Reference proteome</keyword>
<reference evidence="6 7" key="1">
    <citation type="submission" date="2020-08" db="EMBL/GenBank/DDBJ databases">
        <authorList>
            <person name="Hejnol A."/>
        </authorList>
    </citation>
    <scope>NUCLEOTIDE SEQUENCE [LARGE SCALE GENOMIC DNA]</scope>
</reference>
<dbReference type="GO" id="GO:0046983">
    <property type="term" value="F:protein dimerization activity"/>
    <property type="evidence" value="ECO:0007669"/>
    <property type="project" value="InterPro"/>
</dbReference>
<evidence type="ECO:0000256" key="2">
    <source>
        <dbReference type="ARBA" id="ARBA00023015"/>
    </source>
</evidence>
<comment type="subcellular location">
    <subcellularLocation>
        <location evidence="1">Nucleus</location>
    </subcellularLocation>
</comment>
<evidence type="ECO:0000313" key="7">
    <source>
        <dbReference type="Proteomes" id="UP000549394"/>
    </source>
</evidence>
<dbReference type="SUPFAM" id="SSF47459">
    <property type="entry name" value="HLH, helix-loop-helix DNA-binding domain"/>
    <property type="match status" value="1"/>
</dbReference>
<dbReference type="PROSITE" id="PS50888">
    <property type="entry name" value="BHLH"/>
    <property type="match status" value="1"/>
</dbReference>
<keyword evidence="4" id="KW-0539">Nucleus</keyword>
<proteinExistence type="predicted"/>
<dbReference type="InterPro" id="IPR050370">
    <property type="entry name" value="HES_HEY"/>
</dbReference>
<dbReference type="OrthoDB" id="6371181at2759"/>
<protein>
    <submittedName>
        <fullName evidence="6">DgyrCDS5454</fullName>
    </submittedName>
</protein>
<evidence type="ECO:0000313" key="6">
    <source>
        <dbReference type="EMBL" id="CAD5116575.1"/>
    </source>
</evidence>
<dbReference type="InterPro" id="IPR011598">
    <property type="entry name" value="bHLH_dom"/>
</dbReference>
<name>A0A7I8VJW9_9ANNE</name>
<accession>A0A7I8VJW9</accession>
<dbReference type="Proteomes" id="UP000549394">
    <property type="component" value="Unassembled WGS sequence"/>
</dbReference>
<keyword evidence="3" id="KW-0804">Transcription</keyword>
<evidence type="ECO:0000256" key="4">
    <source>
        <dbReference type="ARBA" id="ARBA00023242"/>
    </source>
</evidence>
<comment type="caution">
    <text evidence="6">The sequence shown here is derived from an EMBL/GenBank/DDBJ whole genome shotgun (WGS) entry which is preliminary data.</text>
</comment>
<gene>
    <name evidence="6" type="ORF">DGYR_LOCUS5181</name>
</gene>
<dbReference type="GO" id="GO:0005634">
    <property type="term" value="C:nucleus"/>
    <property type="evidence" value="ECO:0007669"/>
    <property type="project" value="UniProtKB-SubCell"/>
</dbReference>
<dbReference type="EMBL" id="CAJFCJ010000006">
    <property type="protein sequence ID" value="CAD5116575.1"/>
    <property type="molecule type" value="Genomic_DNA"/>
</dbReference>
<feature type="domain" description="BHLH" evidence="5">
    <location>
        <begin position="6"/>
        <end position="63"/>
    </location>
</feature>
<evidence type="ECO:0000259" key="5">
    <source>
        <dbReference type="PROSITE" id="PS50888"/>
    </source>
</evidence>
<dbReference type="CDD" id="cd11410">
    <property type="entry name" value="bHLH_O_HES"/>
    <property type="match status" value="1"/>
</dbReference>
<dbReference type="Pfam" id="PF00010">
    <property type="entry name" value="HLH"/>
    <property type="match status" value="1"/>
</dbReference>
<dbReference type="SMART" id="SM00353">
    <property type="entry name" value="HLH"/>
    <property type="match status" value="1"/>
</dbReference>
<evidence type="ECO:0000256" key="3">
    <source>
        <dbReference type="ARBA" id="ARBA00023163"/>
    </source>
</evidence>
<dbReference type="AlphaFoldDB" id="A0A7I8VJW9"/>